<organism evidence="2 3">
    <name type="scientific">Pseudaeromonas paramecii</name>
    <dbReference type="NCBI Taxonomy" id="2138166"/>
    <lineage>
        <taxon>Bacteria</taxon>
        <taxon>Pseudomonadati</taxon>
        <taxon>Pseudomonadota</taxon>
        <taxon>Gammaproteobacteria</taxon>
        <taxon>Aeromonadales</taxon>
        <taxon>Aeromonadaceae</taxon>
        <taxon>Pseudaeromonas</taxon>
    </lineage>
</organism>
<feature type="chain" id="PRO_5046220951" description="Lipoprotein" evidence="1">
    <location>
        <begin position="23"/>
        <end position="176"/>
    </location>
</feature>
<protein>
    <recommendedName>
        <fullName evidence="4">Lipoprotein</fullName>
    </recommendedName>
</protein>
<evidence type="ECO:0008006" key="4">
    <source>
        <dbReference type="Google" id="ProtNLM"/>
    </source>
</evidence>
<comment type="caution">
    <text evidence="2">The sequence shown here is derived from an EMBL/GenBank/DDBJ whole genome shotgun (WGS) entry which is preliminary data.</text>
</comment>
<evidence type="ECO:0000313" key="3">
    <source>
        <dbReference type="Proteomes" id="UP001501321"/>
    </source>
</evidence>
<sequence length="176" mass="20316">MIISFMKLLFLLLICISSVAYACGDNPNAIIQGPFKDDSFENGYICFQHTPDKRDVEFYLSYESKDGPQNNLVDVFFYSDAPVEVMSVFFAPINTVKSVVVLLRWNVNYEMNGIEYPYYYEVKAYHKHDNGYELKLNSSIDAQLAGYQTKRNSKIISYPLDNAKKIKQYLTENYGT</sequence>
<reference evidence="3" key="1">
    <citation type="journal article" date="2019" name="Int. J. Syst. Evol. Microbiol.">
        <title>The Global Catalogue of Microorganisms (GCM) 10K type strain sequencing project: providing services to taxonomists for standard genome sequencing and annotation.</title>
        <authorList>
            <consortium name="The Broad Institute Genomics Platform"/>
            <consortium name="The Broad Institute Genome Sequencing Center for Infectious Disease"/>
            <person name="Wu L."/>
            <person name="Ma J."/>
        </authorList>
    </citation>
    <scope>NUCLEOTIDE SEQUENCE [LARGE SCALE GENOMIC DNA]</scope>
    <source>
        <strain evidence="3">JCM 32226</strain>
    </source>
</reference>
<gene>
    <name evidence="2" type="ORF">GCM10023095_18700</name>
</gene>
<feature type="signal peptide" evidence="1">
    <location>
        <begin position="1"/>
        <end position="22"/>
    </location>
</feature>
<name>A0ABP8Q9R2_9GAMM</name>
<dbReference type="EMBL" id="BAABFC010000012">
    <property type="protein sequence ID" value="GAA4499110.1"/>
    <property type="molecule type" value="Genomic_DNA"/>
</dbReference>
<accession>A0ABP8Q9R2</accession>
<evidence type="ECO:0000313" key="2">
    <source>
        <dbReference type="EMBL" id="GAA4499110.1"/>
    </source>
</evidence>
<dbReference type="PROSITE" id="PS51257">
    <property type="entry name" value="PROKAR_LIPOPROTEIN"/>
    <property type="match status" value="1"/>
</dbReference>
<evidence type="ECO:0000256" key="1">
    <source>
        <dbReference type="SAM" id="SignalP"/>
    </source>
</evidence>
<dbReference type="Proteomes" id="UP001501321">
    <property type="component" value="Unassembled WGS sequence"/>
</dbReference>
<proteinExistence type="predicted"/>
<keyword evidence="3" id="KW-1185">Reference proteome</keyword>
<keyword evidence="1" id="KW-0732">Signal</keyword>